<dbReference type="SUPFAM" id="SSF53335">
    <property type="entry name" value="S-adenosyl-L-methionine-dependent methyltransferases"/>
    <property type="match status" value="1"/>
</dbReference>
<dbReference type="RefSeq" id="WP_345216626.1">
    <property type="nucleotide sequence ID" value="NZ_BAABGN010000011.1"/>
</dbReference>
<dbReference type="EMBL" id="BAABGN010000011">
    <property type="protein sequence ID" value="GAA4426516.1"/>
    <property type="molecule type" value="Genomic_DNA"/>
</dbReference>
<evidence type="ECO:0000313" key="3">
    <source>
        <dbReference type="Proteomes" id="UP001500622"/>
    </source>
</evidence>
<accession>A0ABP8LCQ1</accession>
<reference evidence="3" key="1">
    <citation type="journal article" date="2019" name="Int. J. Syst. Evol. Microbiol.">
        <title>The Global Catalogue of Microorganisms (GCM) 10K type strain sequencing project: providing services to taxonomists for standard genome sequencing and annotation.</title>
        <authorList>
            <consortium name="The Broad Institute Genomics Platform"/>
            <consortium name="The Broad Institute Genome Sequencing Center for Infectious Disease"/>
            <person name="Wu L."/>
            <person name="Ma J."/>
        </authorList>
    </citation>
    <scope>NUCLEOTIDE SEQUENCE [LARGE SCALE GENOMIC DNA]</scope>
    <source>
        <strain evidence="3">JCM 17810</strain>
    </source>
</reference>
<dbReference type="Proteomes" id="UP001500622">
    <property type="component" value="Unassembled WGS sequence"/>
</dbReference>
<organism evidence="2 3">
    <name type="scientific">Georgenia halophila</name>
    <dbReference type="NCBI Taxonomy" id="620889"/>
    <lineage>
        <taxon>Bacteria</taxon>
        <taxon>Bacillati</taxon>
        <taxon>Actinomycetota</taxon>
        <taxon>Actinomycetes</taxon>
        <taxon>Micrococcales</taxon>
        <taxon>Bogoriellaceae</taxon>
        <taxon>Georgenia</taxon>
    </lineage>
</organism>
<evidence type="ECO:0000313" key="2">
    <source>
        <dbReference type="EMBL" id="GAA4426516.1"/>
    </source>
</evidence>
<sequence>MTEVLERIDGVCGELVLRRSGADFEVIANGMFLMDTRNGESERLLVTAAADAVAGTAAVLIGGLGVGYSLRAALDRPDVGDVVVVEREPAIIEWSRTGPLTRVHGDALADPRARVVCADVRGWLQRTDERFDVLCLDVDNGPRWTLTDDNQKLYRADGLDLLLSRLRPGGVLAVWGAEADEAFTGALEARVRTVTVLDVPVARGGPDVIWLAQV</sequence>
<keyword evidence="3" id="KW-1185">Reference proteome</keyword>
<protein>
    <submittedName>
        <fullName evidence="2">Spermidine synthase</fullName>
    </submittedName>
</protein>
<dbReference type="CDD" id="cd02440">
    <property type="entry name" value="AdoMet_MTases"/>
    <property type="match status" value="1"/>
</dbReference>
<dbReference type="Gene3D" id="3.40.50.150">
    <property type="entry name" value="Vaccinia Virus protein VP39"/>
    <property type="match status" value="1"/>
</dbReference>
<gene>
    <name evidence="2" type="ORF">GCM10023169_25380</name>
</gene>
<evidence type="ECO:0000256" key="1">
    <source>
        <dbReference type="ARBA" id="ARBA00023115"/>
    </source>
</evidence>
<keyword evidence="1" id="KW-0620">Polyamine biosynthesis</keyword>
<dbReference type="InterPro" id="IPR029063">
    <property type="entry name" value="SAM-dependent_MTases_sf"/>
</dbReference>
<proteinExistence type="predicted"/>
<name>A0ABP8LCQ1_9MICO</name>
<dbReference type="PANTHER" id="PTHR43317:SF3">
    <property type="entry name" value="BLR2883 PROTEIN"/>
    <property type="match status" value="1"/>
</dbReference>
<dbReference type="Pfam" id="PF01564">
    <property type="entry name" value="Spermine_synth"/>
    <property type="match status" value="1"/>
</dbReference>
<dbReference type="PANTHER" id="PTHR43317">
    <property type="entry name" value="THERMOSPERMINE SYNTHASE ACAULIS5"/>
    <property type="match status" value="1"/>
</dbReference>
<comment type="caution">
    <text evidence="2">The sequence shown here is derived from an EMBL/GenBank/DDBJ whole genome shotgun (WGS) entry which is preliminary data.</text>
</comment>